<proteinExistence type="predicted"/>
<dbReference type="EC" id="2.7.13.3" evidence="2"/>
<dbReference type="PROSITE" id="PS50110">
    <property type="entry name" value="RESPONSE_REGULATORY"/>
    <property type="match status" value="1"/>
</dbReference>
<dbReference type="PROSITE" id="PS50109">
    <property type="entry name" value="HIS_KIN"/>
    <property type="match status" value="1"/>
</dbReference>
<dbReference type="Gene3D" id="3.30.565.10">
    <property type="entry name" value="Histidine kinase-like ATPase, C-terminal domain"/>
    <property type="match status" value="1"/>
</dbReference>
<dbReference type="AlphaFoldDB" id="A0A1G8DT44"/>
<dbReference type="SMART" id="SM00448">
    <property type="entry name" value="REC"/>
    <property type="match status" value="1"/>
</dbReference>
<feature type="domain" description="Histidine kinase" evidence="9">
    <location>
        <begin position="192"/>
        <end position="439"/>
    </location>
</feature>
<evidence type="ECO:0000256" key="1">
    <source>
        <dbReference type="ARBA" id="ARBA00000085"/>
    </source>
</evidence>
<dbReference type="STRING" id="83767.SAMN05660652_01935"/>
<dbReference type="SUPFAM" id="SSF52172">
    <property type="entry name" value="CheY-like"/>
    <property type="match status" value="1"/>
</dbReference>
<dbReference type="Pfam" id="PF00072">
    <property type="entry name" value="Response_reg"/>
    <property type="match status" value="1"/>
</dbReference>
<keyword evidence="11" id="KW-0808">Transferase</keyword>
<dbReference type="OrthoDB" id="219325at2"/>
<dbReference type="InterPro" id="IPR005467">
    <property type="entry name" value="His_kinase_dom"/>
</dbReference>
<keyword evidence="12" id="KW-1185">Reference proteome</keyword>
<name>A0A1G8DT44_9RHOO</name>
<keyword evidence="3 8" id="KW-0597">Phosphoprotein</keyword>
<dbReference type="PRINTS" id="PR00344">
    <property type="entry name" value="BCTRLSENSOR"/>
</dbReference>
<organism evidence="11 12">
    <name type="scientific">Propionivibrio dicarboxylicus</name>
    <dbReference type="NCBI Taxonomy" id="83767"/>
    <lineage>
        <taxon>Bacteria</taxon>
        <taxon>Pseudomonadati</taxon>
        <taxon>Pseudomonadota</taxon>
        <taxon>Betaproteobacteria</taxon>
        <taxon>Rhodocyclales</taxon>
        <taxon>Rhodocyclaceae</taxon>
        <taxon>Propionivibrio</taxon>
    </lineage>
</organism>
<dbReference type="GO" id="GO:0003677">
    <property type="term" value="F:DNA binding"/>
    <property type="evidence" value="ECO:0007669"/>
    <property type="project" value="UniProtKB-KW"/>
</dbReference>
<keyword evidence="5" id="KW-0805">Transcription regulation</keyword>
<keyword evidence="11" id="KW-0418">Kinase</keyword>
<dbReference type="SUPFAM" id="SSF55874">
    <property type="entry name" value="ATPase domain of HSP90 chaperone/DNA topoisomerase II/histidine kinase"/>
    <property type="match status" value="1"/>
</dbReference>
<protein>
    <recommendedName>
        <fullName evidence="2">histidine kinase</fullName>
        <ecNumber evidence="2">2.7.13.3</ecNumber>
    </recommendedName>
</protein>
<dbReference type="PANTHER" id="PTHR43065">
    <property type="entry name" value="SENSOR HISTIDINE KINASE"/>
    <property type="match status" value="1"/>
</dbReference>
<dbReference type="Gene3D" id="3.40.50.2300">
    <property type="match status" value="1"/>
</dbReference>
<sequence>MDASSLVQGADLKYEGDTAVILVVDDEAHNRNVIAAQLRHEGYEIVSVSSGEEALNEIDHRLPDLVVLDVMMPGISGFDVAEILKAEARTANIPIIMLTALGDAESRLAALSNGVEEFLTKPVAKAELVMRVRNLLKLKRYQNALERYSSLLESRVADSAGKLESASHRLSQMESQLLQSEKMSAIGLLAAGVAHEINNPIGFVNANLGTLKNYLDGLLSLLAVYEGLAAECGKDSPLMEQLRQKRQAIDIDYVRQDGPMLIEESLDGLSRVRKIVQDLKRFAHVDLNPAWETADLHECIDSALNIANNEIKYRAAVRKSYGDLPPVECLPSQLGQVFLNLLVNAAQAIPEEVRGEIDIRTGVSGDSVWIEIADNGRGISPEHQSRVFDPFFTTKPVGEGTGLGLSLSYGIVKTHNGMIAVCSEPGKGTIFHISLPIRRR</sequence>
<evidence type="ECO:0000259" key="9">
    <source>
        <dbReference type="PROSITE" id="PS50109"/>
    </source>
</evidence>
<dbReference type="SMART" id="SM00387">
    <property type="entry name" value="HATPase_c"/>
    <property type="match status" value="1"/>
</dbReference>
<dbReference type="GO" id="GO:0000160">
    <property type="term" value="P:phosphorelay signal transduction system"/>
    <property type="evidence" value="ECO:0007669"/>
    <property type="project" value="UniProtKB-KW"/>
</dbReference>
<dbReference type="InterPro" id="IPR011006">
    <property type="entry name" value="CheY-like_superfamily"/>
</dbReference>
<dbReference type="PANTHER" id="PTHR43065:SF50">
    <property type="entry name" value="HISTIDINE KINASE"/>
    <property type="match status" value="1"/>
</dbReference>
<evidence type="ECO:0000256" key="7">
    <source>
        <dbReference type="ARBA" id="ARBA00023163"/>
    </source>
</evidence>
<feature type="domain" description="Response regulatory" evidence="10">
    <location>
        <begin position="20"/>
        <end position="136"/>
    </location>
</feature>
<dbReference type="InterPro" id="IPR003594">
    <property type="entry name" value="HATPase_dom"/>
</dbReference>
<dbReference type="InterPro" id="IPR036890">
    <property type="entry name" value="HATPase_C_sf"/>
</dbReference>
<evidence type="ECO:0000259" key="10">
    <source>
        <dbReference type="PROSITE" id="PS50110"/>
    </source>
</evidence>
<evidence type="ECO:0000256" key="4">
    <source>
        <dbReference type="ARBA" id="ARBA00023012"/>
    </source>
</evidence>
<evidence type="ECO:0000256" key="2">
    <source>
        <dbReference type="ARBA" id="ARBA00012438"/>
    </source>
</evidence>
<comment type="catalytic activity">
    <reaction evidence="1">
        <text>ATP + protein L-histidine = ADP + protein N-phospho-L-histidine.</text>
        <dbReference type="EC" id="2.7.13.3"/>
    </reaction>
</comment>
<dbReference type="EMBL" id="FNCY01000007">
    <property type="protein sequence ID" value="SDH60765.1"/>
    <property type="molecule type" value="Genomic_DNA"/>
</dbReference>
<evidence type="ECO:0000256" key="6">
    <source>
        <dbReference type="ARBA" id="ARBA00023125"/>
    </source>
</evidence>
<accession>A0A1G8DT44</accession>
<keyword evidence="4" id="KW-0902">Two-component regulatory system</keyword>
<gene>
    <name evidence="11" type="ORF">SAMN05660652_01935</name>
</gene>
<dbReference type="GO" id="GO:0004673">
    <property type="term" value="F:protein histidine kinase activity"/>
    <property type="evidence" value="ECO:0007669"/>
    <property type="project" value="UniProtKB-EC"/>
</dbReference>
<dbReference type="Gene3D" id="1.10.287.130">
    <property type="match status" value="1"/>
</dbReference>
<dbReference type="Pfam" id="PF02518">
    <property type="entry name" value="HATPase_c"/>
    <property type="match status" value="1"/>
</dbReference>
<dbReference type="FunFam" id="3.40.50.2300:FF:000001">
    <property type="entry name" value="DNA-binding response regulator PhoB"/>
    <property type="match status" value="1"/>
</dbReference>
<dbReference type="Proteomes" id="UP000198607">
    <property type="component" value="Unassembled WGS sequence"/>
</dbReference>
<reference evidence="11 12" key="1">
    <citation type="submission" date="2016-10" db="EMBL/GenBank/DDBJ databases">
        <authorList>
            <person name="de Groot N.N."/>
        </authorList>
    </citation>
    <scope>NUCLEOTIDE SEQUENCE [LARGE SCALE GENOMIC DNA]</scope>
    <source>
        <strain evidence="11 12">DSM 5885</strain>
    </source>
</reference>
<keyword evidence="7" id="KW-0804">Transcription</keyword>
<evidence type="ECO:0000313" key="12">
    <source>
        <dbReference type="Proteomes" id="UP000198607"/>
    </source>
</evidence>
<evidence type="ECO:0000256" key="8">
    <source>
        <dbReference type="PROSITE-ProRule" id="PRU00169"/>
    </source>
</evidence>
<keyword evidence="6" id="KW-0238">DNA-binding</keyword>
<dbReference type="InterPro" id="IPR004358">
    <property type="entry name" value="Sig_transdc_His_kin-like_C"/>
</dbReference>
<feature type="modified residue" description="4-aspartylphosphate" evidence="8">
    <location>
        <position position="69"/>
    </location>
</feature>
<dbReference type="RefSeq" id="WP_091937038.1">
    <property type="nucleotide sequence ID" value="NZ_FNCY01000007.1"/>
</dbReference>
<evidence type="ECO:0000256" key="3">
    <source>
        <dbReference type="ARBA" id="ARBA00022553"/>
    </source>
</evidence>
<dbReference type="InterPro" id="IPR001789">
    <property type="entry name" value="Sig_transdc_resp-reg_receiver"/>
</dbReference>
<evidence type="ECO:0000256" key="5">
    <source>
        <dbReference type="ARBA" id="ARBA00023015"/>
    </source>
</evidence>
<evidence type="ECO:0000313" key="11">
    <source>
        <dbReference type="EMBL" id="SDH60765.1"/>
    </source>
</evidence>